<keyword evidence="2" id="KW-1185">Reference proteome</keyword>
<evidence type="ECO:0000313" key="2">
    <source>
        <dbReference type="Proteomes" id="UP000035337"/>
    </source>
</evidence>
<proteinExistence type="predicted"/>
<dbReference type="EMBL" id="CP009498">
    <property type="protein sequence ID" value="AKL98468.1"/>
    <property type="molecule type" value="Genomic_DNA"/>
</dbReference>
<name>A0A0G3WJK7_9BACT</name>
<gene>
    <name evidence="1" type="ORF">Epro_1089</name>
</gene>
<protein>
    <submittedName>
        <fullName evidence="1">Uncharacterized protein</fullName>
    </submittedName>
</protein>
<accession>A0A0G3WJK7</accession>
<organism evidence="1 2">
    <name type="scientific">Endomicrobium proavitum</name>
    <dbReference type="NCBI Taxonomy" id="1408281"/>
    <lineage>
        <taxon>Bacteria</taxon>
        <taxon>Pseudomonadati</taxon>
        <taxon>Elusimicrobiota</taxon>
        <taxon>Endomicrobiia</taxon>
        <taxon>Endomicrobiales</taxon>
        <taxon>Endomicrobiaceae</taxon>
        <taxon>Endomicrobium</taxon>
    </lineage>
</organism>
<dbReference type="KEGG" id="epo:Epro_1089"/>
<dbReference type="Proteomes" id="UP000035337">
    <property type="component" value="Chromosome"/>
</dbReference>
<evidence type="ECO:0000313" key="1">
    <source>
        <dbReference type="EMBL" id="AKL98468.1"/>
    </source>
</evidence>
<dbReference type="AlphaFoldDB" id="A0A0G3WJK7"/>
<reference evidence="1 2" key="1">
    <citation type="submission" date="2014-09" db="EMBL/GenBank/DDBJ databases">
        <title>Complete genome sequence of Endomicrobium proavitum.</title>
        <authorList>
            <person name="Zheng H."/>
        </authorList>
    </citation>
    <scope>NUCLEOTIDE SEQUENCE [LARGE SCALE GENOMIC DNA]</scope>
    <source>
        <strain evidence="1 2">Rsa215</strain>
    </source>
</reference>
<sequence length="68" mass="7640">MKSCAIKAFVKKKCKIVWTKSAVSALGTKKDIDKKTNELSQQALEYIDSIENTLKEGEKITVTTQITY</sequence>
<dbReference type="STRING" id="1408281.Epro_1089"/>
<dbReference type="RefSeq" id="WP_052571037.1">
    <property type="nucleotide sequence ID" value="NZ_CP009498.1"/>
</dbReference>